<name>A0ABQ9GV34_9NEOP</name>
<organism evidence="1 2">
    <name type="scientific">Dryococelus australis</name>
    <dbReference type="NCBI Taxonomy" id="614101"/>
    <lineage>
        <taxon>Eukaryota</taxon>
        <taxon>Metazoa</taxon>
        <taxon>Ecdysozoa</taxon>
        <taxon>Arthropoda</taxon>
        <taxon>Hexapoda</taxon>
        <taxon>Insecta</taxon>
        <taxon>Pterygota</taxon>
        <taxon>Neoptera</taxon>
        <taxon>Polyneoptera</taxon>
        <taxon>Phasmatodea</taxon>
        <taxon>Verophasmatodea</taxon>
        <taxon>Anareolatae</taxon>
        <taxon>Phasmatidae</taxon>
        <taxon>Eurycanthinae</taxon>
        <taxon>Dryococelus</taxon>
    </lineage>
</organism>
<reference evidence="1 2" key="1">
    <citation type="submission" date="2023-02" db="EMBL/GenBank/DDBJ databases">
        <title>LHISI_Scaffold_Assembly.</title>
        <authorList>
            <person name="Stuart O.P."/>
            <person name="Cleave R."/>
            <person name="Magrath M.J.L."/>
            <person name="Mikheyev A.S."/>
        </authorList>
    </citation>
    <scope>NUCLEOTIDE SEQUENCE [LARGE SCALE GENOMIC DNA]</scope>
    <source>
        <strain evidence="1">Daus_M_001</strain>
        <tissue evidence="1">Leg muscle</tissue>
    </source>
</reference>
<accession>A0ABQ9GV34</accession>
<proteinExistence type="predicted"/>
<evidence type="ECO:0000313" key="2">
    <source>
        <dbReference type="Proteomes" id="UP001159363"/>
    </source>
</evidence>
<dbReference type="EMBL" id="JARBHB010000009">
    <property type="protein sequence ID" value="KAJ8875911.1"/>
    <property type="molecule type" value="Genomic_DNA"/>
</dbReference>
<gene>
    <name evidence="1" type="ORF">PR048_023818</name>
</gene>
<comment type="caution">
    <text evidence="1">The sequence shown here is derived from an EMBL/GenBank/DDBJ whole genome shotgun (WGS) entry which is preliminary data.</text>
</comment>
<evidence type="ECO:0000313" key="1">
    <source>
        <dbReference type="EMBL" id="KAJ8875911.1"/>
    </source>
</evidence>
<keyword evidence="2" id="KW-1185">Reference proteome</keyword>
<protein>
    <submittedName>
        <fullName evidence="1">Uncharacterized protein</fullName>
    </submittedName>
</protein>
<dbReference type="Proteomes" id="UP001159363">
    <property type="component" value="Chromosome 8"/>
</dbReference>
<sequence length="788" mass="89222">MTEHEQLRAPKPNADVPKSAIPFYLFALLGTHIRVDERARDSRGRRQRRCESLSTAGERKLNCNEAWLQPVGRHPSPYPSSPVLTHTRPTPAFIFIPRQPHSPRRNWKPRKLNRNKRLAGEEDKIYVLAAISSNLQFSSRVIARRSDIAQASVLRILLRHKFHLYHVSLHEELHGNNFNNPVNFCTKGIRHDIPVLDQIKAGRTRVDKIRAAPQKRSTRTWLICANVHVVEAPLRYRASAECAVAANAFHEGLAYVHQCTHSCGAAAVHVRTCEHGLVLLLGGSLDISVMVAQRIVQDVVKLVSSECYKIIGLYEVDMACMFTRPDHSRFYSVGSAKRHCIQGHTNYTRIHETTNYRCRFASSSIVPSVSLTLHCTDARSPQTSLPLLTLITIHRSSNSSEARRGLNSLDAPTQKVPCVTSRAERGGGDDRNVLATTNSYIESPRWQEAERAPIDFSRAITALFLRWYQQDLNLESREVEKHPRKVGLRRSAQQVSRVVHLGPTSRAEKTPSATQYCPHIGVACCNLAQSSRRDNLNKHIKADKCSVFFFWLTEKQRVMTSVPPVNTLHKMFADDEGTSIMKHCNNGHTQFIQGDTMKEHNKICKVSPTGNQQVMSPIPPATSMGIVSADDHDETSNANDGMIDLRGMIVLVCARRTREVDELQNKLTSALNTDDDHETPTKEISDEKFDDSLDVLTHFTNEFPSTSGANRAEGFKNTRYIFSEDQNDLIHRLRYFIVLQKREDFSPKILYEEVGYETIFRDFFEIVHHWVVRQVDLVSFAGPGLVRS</sequence>